<sequence>MISSRPSPPIDEETTTRETDSDSTSTLEVEIEYHRPELKEFDPRMLSPPKPLSFKDKVRKRIQTGIFFRSGWSIYGIVVVARETSCVGKNANGAHIFSIVSVISNMVQVVVIVLIGSFLIGLYVAKLVQKDKKKEKGQYSQLDDLSSYVNQSVPLMEEDSKASEKHEEELELESSVHNLIIENNFSSNGCSFPVDEIILEDEVNHEDIAVEHLDLDPIDEIKLKFNL</sequence>
<dbReference type="VEuPathDB" id="AmoebaDB:NfTy_006510"/>
<comment type="caution">
    <text evidence="3">The sequence shown here is derived from an EMBL/GenBank/DDBJ whole genome shotgun (WGS) entry which is preliminary data.</text>
</comment>
<dbReference type="VEuPathDB" id="AmoebaDB:FDP41_007697"/>
<keyword evidence="2" id="KW-0812">Transmembrane</keyword>
<evidence type="ECO:0000313" key="3">
    <source>
        <dbReference type="EMBL" id="KAF0983782.1"/>
    </source>
</evidence>
<proteinExistence type="predicted"/>
<dbReference type="GeneID" id="68114915"/>
<name>A0A6A5C9X6_NAEFO</name>
<feature type="transmembrane region" description="Helical" evidence="2">
    <location>
        <begin position="66"/>
        <end position="84"/>
    </location>
</feature>
<reference evidence="3 4" key="1">
    <citation type="journal article" date="2019" name="Sci. Rep.">
        <title>Nanopore sequencing improves the draft genome of the human pathogenic amoeba Naegleria fowleri.</title>
        <authorList>
            <person name="Liechti N."/>
            <person name="Schurch N."/>
            <person name="Bruggmann R."/>
            <person name="Wittwer M."/>
        </authorList>
    </citation>
    <scope>NUCLEOTIDE SEQUENCE [LARGE SCALE GENOMIC DNA]</scope>
    <source>
        <strain evidence="3 4">ATCC 30894</strain>
    </source>
</reference>
<evidence type="ECO:0000256" key="1">
    <source>
        <dbReference type="SAM" id="MobiDB-lite"/>
    </source>
</evidence>
<keyword evidence="2" id="KW-0472">Membrane</keyword>
<feature type="transmembrane region" description="Helical" evidence="2">
    <location>
        <begin position="96"/>
        <end position="125"/>
    </location>
</feature>
<dbReference type="VEuPathDB" id="AmoebaDB:NF0016650"/>
<evidence type="ECO:0000313" key="4">
    <source>
        <dbReference type="Proteomes" id="UP000444721"/>
    </source>
</evidence>
<feature type="region of interest" description="Disordered" evidence="1">
    <location>
        <begin position="1"/>
        <end position="27"/>
    </location>
</feature>
<keyword evidence="4" id="KW-1185">Reference proteome</keyword>
<dbReference type="AlphaFoldDB" id="A0A6A5C9X6"/>
<organism evidence="3 4">
    <name type="scientific">Naegleria fowleri</name>
    <name type="common">Brain eating amoeba</name>
    <dbReference type="NCBI Taxonomy" id="5763"/>
    <lineage>
        <taxon>Eukaryota</taxon>
        <taxon>Discoba</taxon>
        <taxon>Heterolobosea</taxon>
        <taxon>Tetramitia</taxon>
        <taxon>Eutetramitia</taxon>
        <taxon>Vahlkampfiidae</taxon>
        <taxon>Naegleria</taxon>
    </lineage>
</organism>
<keyword evidence="2" id="KW-1133">Transmembrane helix</keyword>
<gene>
    <name evidence="3" type="ORF">FDP41_007697</name>
</gene>
<dbReference type="RefSeq" id="XP_044568495.1">
    <property type="nucleotide sequence ID" value="XM_044711469.1"/>
</dbReference>
<evidence type="ECO:0000256" key="2">
    <source>
        <dbReference type="SAM" id="Phobius"/>
    </source>
</evidence>
<accession>A0A6A5C9X6</accession>
<dbReference type="EMBL" id="VFQX01000004">
    <property type="protein sequence ID" value="KAF0983782.1"/>
    <property type="molecule type" value="Genomic_DNA"/>
</dbReference>
<dbReference type="Proteomes" id="UP000444721">
    <property type="component" value="Unassembled WGS sequence"/>
</dbReference>
<protein>
    <submittedName>
        <fullName evidence="3">Uncharacterized protein</fullName>
    </submittedName>
</protein>
<dbReference type="OrthoDB" id="10470071at2759"/>